<name>A0A2W1J7A8_9CYAN</name>
<evidence type="ECO:0000256" key="1">
    <source>
        <dbReference type="SAM" id="Phobius"/>
    </source>
</evidence>
<feature type="transmembrane region" description="Helical" evidence="1">
    <location>
        <begin position="40"/>
        <end position="61"/>
    </location>
</feature>
<keyword evidence="3" id="KW-1185">Reference proteome</keyword>
<dbReference type="OrthoDB" id="490862at2"/>
<feature type="transmembrane region" description="Helical" evidence="1">
    <location>
        <begin position="6"/>
        <end position="28"/>
    </location>
</feature>
<evidence type="ECO:0000313" key="3">
    <source>
        <dbReference type="Proteomes" id="UP000248857"/>
    </source>
</evidence>
<evidence type="ECO:0000313" key="2">
    <source>
        <dbReference type="EMBL" id="PZD70380.1"/>
    </source>
</evidence>
<sequence>MADSTFAFFLGFAFLWIILGTGALILLLKADGQDVKIGKQGLLVALPIVIPFVLALIFGAMSL</sequence>
<accession>A0A2W1J7A8</accession>
<dbReference type="Proteomes" id="UP000248857">
    <property type="component" value="Unassembled WGS sequence"/>
</dbReference>
<keyword evidence="1" id="KW-0472">Membrane</keyword>
<comment type="caution">
    <text evidence="2">The sequence shown here is derived from an EMBL/GenBank/DDBJ whole genome shotgun (WGS) entry which is preliminary data.</text>
</comment>
<dbReference type="RefSeq" id="WP_110989081.1">
    <property type="nucleotide sequence ID" value="NZ_CAWNWM010000040.1"/>
</dbReference>
<keyword evidence="1" id="KW-0812">Transmembrane</keyword>
<dbReference type="EMBL" id="PQWO01000040">
    <property type="protein sequence ID" value="PZD70380.1"/>
    <property type="molecule type" value="Genomic_DNA"/>
</dbReference>
<gene>
    <name evidence="2" type="ORF">C1752_13687</name>
</gene>
<organism evidence="2 3">
    <name type="scientific">Acaryochloris thomasi RCC1774</name>
    <dbReference type="NCBI Taxonomy" id="1764569"/>
    <lineage>
        <taxon>Bacteria</taxon>
        <taxon>Bacillati</taxon>
        <taxon>Cyanobacteriota</taxon>
        <taxon>Cyanophyceae</taxon>
        <taxon>Acaryochloridales</taxon>
        <taxon>Acaryochloridaceae</taxon>
        <taxon>Acaryochloris</taxon>
        <taxon>Acaryochloris thomasi</taxon>
    </lineage>
</organism>
<proteinExistence type="predicted"/>
<dbReference type="AlphaFoldDB" id="A0A2W1J7A8"/>
<reference evidence="2 3" key="1">
    <citation type="journal article" date="2018" name="Sci. Rep.">
        <title>A novel species of the marine cyanobacterium Acaryochloris with a unique pigment content and lifestyle.</title>
        <authorList>
            <person name="Partensky F."/>
            <person name="Six C."/>
            <person name="Ratin M."/>
            <person name="Garczarek L."/>
            <person name="Vaulot D."/>
            <person name="Probert I."/>
            <person name="Calteau A."/>
            <person name="Gourvil P."/>
            <person name="Marie D."/>
            <person name="Grebert T."/>
            <person name="Bouchier C."/>
            <person name="Le Panse S."/>
            <person name="Gachenot M."/>
            <person name="Rodriguez F."/>
            <person name="Garrido J.L."/>
        </authorList>
    </citation>
    <scope>NUCLEOTIDE SEQUENCE [LARGE SCALE GENOMIC DNA]</scope>
    <source>
        <strain evidence="2 3">RCC1774</strain>
    </source>
</reference>
<protein>
    <submittedName>
        <fullName evidence="2">Uncharacterized protein</fullName>
    </submittedName>
</protein>
<keyword evidence="1" id="KW-1133">Transmembrane helix</keyword>